<dbReference type="SUPFAM" id="SSF47095">
    <property type="entry name" value="HMG-box"/>
    <property type="match status" value="1"/>
</dbReference>
<reference evidence="2 4" key="1">
    <citation type="submission" date="2017-11" db="EMBL/GenBank/DDBJ databases">
        <title>The genome of Rhizophagus clarus HR1 reveals common genetic basis of auxotrophy among arbuscular mycorrhizal fungi.</title>
        <authorList>
            <person name="Kobayashi Y."/>
        </authorList>
    </citation>
    <scope>NUCLEOTIDE SEQUENCE [LARGE SCALE GENOMIC DNA]</scope>
    <source>
        <strain evidence="2 4">HR1</strain>
    </source>
</reference>
<evidence type="ECO:0000313" key="4">
    <source>
        <dbReference type="Proteomes" id="UP000247702"/>
    </source>
</evidence>
<keyword evidence="4" id="KW-1185">Reference proteome</keyword>
<evidence type="ECO:0000313" key="2">
    <source>
        <dbReference type="EMBL" id="GBC06652.1"/>
    </source>
</evidence>
<dbReference type="Proteomes" id="UP000247702">
    <property type="component" value="Unassembled WGS sequence"/>
</dbReference>
<organism evidence="2 4">
    <name type="scientific">Rhizophagus clarus</name>
    <dbReference type="NCBI Taxonomy" id="94130"/>
    <lineage>
        <taxon>Eukaryota</taxon>
        <taxon>Fungi</taxon>
        <taxon>Fungi incertae sedis</taxon>
        <taxon>Mucoromycota</taxon>
        <taxon>Glomeromycotina</taxon>
        <taxon>Glomeromycetes</taxon>
        <taxon>Glomerales</taxon>
        <taxon>Glomeraceae</taxon>
        <taxon>Rhizophagus</taxon>
    </lineage>
</organism>
<dbReference type="EMBL" id="BLAL01000034">
    <property type="protein sequence ID" value="GES78190.1"/>
    <property type="molecule type" value="Genomic_DNA"/>
</dbReference>
<accession>A0A2Z6SBL5</accession>
<dbReference type="AlphaFoldDB" id="A0A2Z6SBL5"/>
<proteinExistence type="predicted"/>
<dbReference type="EMBL" id="BEXD01004092">
    <property type="protein sequence ID" value="GBC06652.1"/>
    <property type="molecule type" value="Genomic_DNA"/>
</dbReference>
<feature type="region of interest" description="Disordered" evidence="1">
    <location>
        <begin position="120"/>
        <end position="146"/>
    </location>
</feature>
<name>A0A2Z6SBL5_9GLOM</name>
<evidence type="ECO:0000313" key="3">
    <source>
        <dbReference type="EMBL" id="GES78190.1"/>
    </source>
</evidence>
<dbReference type="Proteomes" id="UP000615446">
    <property type="component" value="Unassembled WGS sequence"/>
</dbReference>
<reference evidence="3" key="2">
    <citation type="submission" date="2019-10" db="EMBL/GenBank/DDBJ databases">
        <title>Conservation and host-specific expression of non-tandemly repeated heterogenous ribosome RNA gene in arbuscular mycorrhizal fungi.</title>
        <authorList>
            <person name="Maeda T."/>
            <person name="Kobayashi Y."/>
            <person name="Nakagawa T."/>
            <person name="Ezawa T."/>
            <person name="Yamaguchi K."/>
            <person name="Bino T."/>
            <person name="Nishimoto Y."/>
            <person name="Shigenobu S."/>
            <person name="Kawaguchi M."/>
        </authorList>
    </citation>
    <scope>NUCLEOTIDE SEQUENCE</scope>
    <source>
        <strain evidence="3">HR1</strain>
    </source>
</reference>
<dbReference type="InterPro" id="IPR036910">
    <property type="entry name" value="HMG_box_dom_sf"/>
</dbReference>
<gene>
    <name evidence="3" type="ORF">RCL2_000550500</name>
    <name evidence="2" type="ORF">RclHR1_00070019</name>
</gene>
<sequence>MWEVRVLYKNDTITTFIILGPEPKSKYLKVTISSGILKNKSFKGNLNSFFLFQNHLKSEIKTKECPSEYLEFKNNFNIIWSVTPEEVKKEYKRVSKELEKLNKSSELTILQFDPKKSVRKKKLNVNENKPRKKLRNKKEDIPTKLSLAESTPVLSDMSHSGISDFMMNSRRASTPPSNSSVGENLSSTGFIGNSSNILQDESDLFNTYFSFD</sequence>
<comment type="caution">
    <text evidence="2">The sequence shown here is derived from an EMBL/GenBank/DDBJ whole genome shotgun (WGS) entry which is preliminary data.</text>
</comment>
<protein>
    <submittedName>
        <fullName evidence="2">Uncharacterized protein</fullName>
    </submittedName>
</protein>
<evidence type="ECO:0000256" key="1">
    <source>
        <dbReference type="SAM" id="MobiDB-lite"/>
    </source>
</evidence>